<dbReference type="SUPFAM" id="SSF55486">
    <property type="entry name" value="Metalloproteases ('zincins'), catalytic domain"/>
    <property type="match status" value="1"/>
</dbReference>
<evidence type="ECO:0000256" key="1">
    <source>
        <dbReference type="SAM" id="MobiDB-lite"/>
    </source>
</evidence>
<gene>
    <name evidence="3" type="ORF">HCN56_01690</name>
</gene>
<evidence type="ECO:0000259" key="2">
    <source>
        <dbReference type="Pfam" id="PF16313"/>
    </source>
</evidence>
<dbReference type="GO" id="GO:0008237">
    <property type="term" value="F:metallopeptidase activity"/>
    <property type="evidence" value="ECO:0007669"/>
    <property type="project" value="InterPro"/>
</dbReference>
<comment type="caution">
    <text evidence="3">The sequence shown here is derived from an EMBL/GenBank/DDBJ whole genome shotgun (WGS) entry which is preliminary data.</text>
</comment>
<proteinExistence type="predicted"/>
<dbReference type="CDD" id="cd04276">
    <property type="entry name" value="ZnMc_MMP_like_2"/>
    <property type="match status" value="1"/>
</dbReference>
<evidence type="ECO:0000313" key="4">
    <source>
        <dbReference type="Proteomes" id="UP000578686"/>
    </source>
</evidence>
<dbReference type="EMBL" id="JAAVJD010000005">
    <property type="protein sequence ID" value="NJQ04320.1"/>
    <property type="molecule type" value="Genomic_DNA"/>
</dbReference>
<keyword evidence="4" id="KW-1185">Reference proteome</keyword>
<dbReference type="Gene3D" id="3.40.390.10">
    <property type="entry name" value="Collagenase (Catalytic Domain)"/>
    <property type="match status" value="1"/>
</dbReference>
<dbReference type="PANTHER" id="PTHR38478">
    <property type="entry name" value="PEPTIDASE M1A AND M12B"/>
    <property type="match status" value="1"/>
</dbReference>
<dbReference type="Proteomes" id="UP000578686">
    <property type="component" value="Unassembled WGS sequence"/>
</dbReference>
<evidence type="ECO:0000313" key="3">
    <source>
        <dbReference type="EMBL" id="NJQ04320.1"/>
    </source>
</evidence>
<protein>
    <submittedName>
        <fullName evidence="3">Matrixin</fullName>
    </submittedName>
</protein>
<reference evidence="3 4" key="1">
    <citation type="submission" date="2020-03" db="EMBL/GenBank/DDBJ databases">
        <title>Draft genome of Streptomyces sp. ventii, isolated from the Axial Seamount in the Pacific Ocean, and resequencing of the two type strains Streptomyces lonarensis strain NCL 716 and Streptomyces bohaiensis strain 11A07.</title>
        <authorList>
            <person name="Loughran R.M."/>
            <person name="Pfannmuller K.M."/>
            <person name="Wasson B.J."/>
            <person name="Deadmond M.C."/>
            <person name="Paddock B.E."/>
            <person name="Koyack M.J."/>
            <person name="Gallegos D.A."/>
            <person name="Mitchell E.A."/>
            <person name="Ushijima B."/>
            <person name="Saw J.H."/>
            <person name="Mcphail K.L."/>
            <person name="Videau P."/>
        </authorList>
    </citation>
    <scope>NUCLEOTIDE SEQUENCE [LARGE SCALE GENOMIC DNA]</scope>
    <source>
        <strain evidence="3 4">NCL716</strain>
    </source>
</reference>
<dbReference type="AlphaFoldDB" id="A0A7X6HXF9"/>
<dbReference type="InterPro" id="IPR032534">
    <property type="entry name" value="EcxA_zinc-bd"/>
</dbReference>
<dbReference type="PANTHER" id="PTHR38478:SF1">
    <property type="entry name" value="ZINC DEPENDENT METALLOPROTEASE DOMAIN LIPOPROTEIN"/>
    <property type="match status" value="1"/>
</dbReference>
<organism evidence="3 4">
    <name type="scientific">Streptomyces lonarensis</name>
    <dbReference type="NCBI Taxonomy" id="700599"/>
    <lineage>
        <taxon>Bacteria</taxon>
        <taxon>Bacillati</taxon>
        <taxon>Actinomycetota</taxon>
        <taxon>Actinomycetes</taxon>
        <taxon>Kitasatosporales</taxon>
        <taxon>Streptomycetaceae</taxon>
        <taxon>Streptomyces</taxon>
    </lineage>
</organism>
<dbReference type="InterPro" id="IPR024079">
    <property type="entry name" value="MetalloPept_cat_dom_sf"/>
</dbReference>
<dbReference type="InterPro" id="IPR034032">
    <property type="entry name" value="Zn_MMP-like_bac"/>
</dbReference>
<feature type="domain" description="EcxA zinc-binding" evidence="2">
    <location>
        <begin position="349"/>
        <end position="651"/>
    </location>
</feature>
<dbReference type="Pfam" id="PF16313">
    <property type="entry name" value="DUF4953"/>
    <property type="match status" value="1"/>
</dbReference>
<accession>A0A7X6HXF9</accession>
<sequence length="778" mass="82415">MQIRRTDVPFLLTAALAEGVGSSELGLDRGRLGKGRLAEFRRAGDRVVLVLTPKHHRVAGAVAAATAGAESFADSALWSAPVLHQSPDGPVVDATGLALLDLHGTAVTLAARGQGDHDLERDASHLIPEQVTDGPRGTRLAARLTFRTARPGDAVSRVAPLPGTLSVVQHLHLVPLPEPPLAARRHHPASGGYGIGHHDHGAPPDQGTRLTLQPRFRVTLGSDGKPNRPIVFLVDPAIPEPWRTAVVDGGSWWSEAFESAGLPGAFRVEVAPDGTDLHDLAHNVVLWVHRDGRGWSHGQALTDPRTGEILAGRVRLGSQRTEQVTALAEALLAPYGRPDEATRLAAVREAVLRRMRRLAAHEIGHALGFMHNFADRAHPLPSVMDYPHPEISLTEDGVPDLSDSYHQGLGPWDHFLVAHAYGPDTAETPTTAGSLAALRRDTAHLANLADEDAQGPGAAHADGSVWLPHEPDPFAVLRRTLAVRRAALAGFTRGVLPPHRQTGELESRAAALHLLHRHALTAVARQVGGVRYRYAAAGEPLPEEAGAETVTAADQWAALRRCAELLAPPELVLPHAVERLLTPPAIRHTRSREYLDTRAGRVFDPLSAVEAAAALVAEALLEPARLARTAWQHATDPARPGPGEVVDVLLDACRPSEPEPEPEPETEAGGRPATAGLTAGQAALARRTAEWVVLRHLAAAIGGDALAPAVRAPLEDRLHDLADRLDPPPGALGRPTGTATSHGGSGDRATGRRIRTFLAVPTAAGLGALPRVPPGAPL</sequence>
<feature type="region of interest" description="Disordered" evidence="1">
    <location>
        <begin position="185"/>
        <end position="209"/>
    </location>
</feature>
<feature type="region of interest" description="Disordered" evidence="1">
    <location>
        <begin position="721"/>
        <end position="749"/>
    </location>
</feature>
<feature type="region of interest" description="Disordered" evidence="1">
    <location>
        <begin position="654"/>
        <end position="681"/>
    </location>
</feature>
<name>A0A7X6HXF9_9ACTN</name>